<dbReference type="InterPro" id="IPR029058">
    <property type="entry name" value="AB_hydrolase_fold"/>
</dbReference>
<evidence type="ECO:0000313" key="3">
    <source>
        <dbReference type="Proteomes" id="UP000249688"/>
    </source>
</evidence>
<dbReference type="AlphaFoldDB" id="A0A2W7HWD6"/>
<name>A0A2W7HWD6_9PROT</name>
<dbReference type="RefSeq" id="WP_111400457.1">
    <property type="nucleotide sequence ID" value="NZ_QKYU01000040.1"/>
</dbReference>
<comment type="caution">
    <text evidence="2">The sequence shown here is derived from an EMBL/GenBank/DDBJ whole genome shotgun (WGS) entry which is preliminary data.</text>
</comment>
<dbReference type="GO" id="GO:0016787">
    <property type="term" value="F:hydrolase activity"/>
    <property type="evidence" value="ECO:0007669"/>
    <property type="project" value="UniProtKB-KW"/>
</dbReference>
<sequence length="140" mass="14718">MPSLDVEGYPMAYAEMAYAEAGQGAPLLLVHGTLGDQRSFAPQMEPLGAAWHVIALSMRHCWPGGWQEGGDFTIDRHVADLAGFIRGLGAGKVRLLGHSRGGHIAFRLAERHPELLDALVLAEPGGELDASLGGAPAGGR</sequence>
<dbReference type="Gene3D" id="3.40.50.1820">
    <property type="entry name" value="alpha/beta hydrolase"/>
    <property type="match status" value="1"/>
</dbReference>
<keyword evidence="2" id="KW-0378">Hydrolase</keyword>
<dbReference type="PANTHER" id="PTHR43798">
    <property type="entry name" value="MONOACYLGLYCEROL LIPASE"/>
    <property type="match status" value="1"/>
</dbReference>
<dbReference type="InterPro" id="IPR000073">
    <property type="entry name" value="AB_hydrolase_1"/>
</dbReference>
<gene>
    <name evidence="2" type="ORF">C8P66_14022</name>
</gene>
<protein>
    <submittedName>
        <fullName evidence="2">Alpha/beta hydrolase family protein</fullName>
    </submittedName>
</protein>
<feature type="domain" description="AB hydrolase-1" evidence="1">
    <location>
        <begin position="26"/>
        <end position="124"/>
    </location>
</feature>
<evidence type="ECO:0000313" key="2">
    <source>
        <dbReference type="EMBL" id="PZW37844.1"/>
    </source>
</evidence>
<dbReference type="EMBL" id="QKYU01000040">
    <property type="protein sequence ID" value="PZW37844.1"/>
    <property type="molecule type" value="Genomic_DNA"/>
</dbReference>
<keyword evidence="3" id="KW-1185">Reference proteome</keyword>
<dbReference type="Proteomes" id="UP000249688">
    <property type="component" value="Unassembled WGS sequence"/>
</dbReference>
<proteinExistence type="predicted"/>
<dbReference type="OrthoDB" id="9780765at2"/>
<dbReference type="InterPro" id="IPR050266">
    <property type="entry name" value="AB_hydrolase_sf"/>
</dbReference>
<dbReference type="Pfam" id="PF00561">
    <property type="entry name" value="Abhydrolase_1"/>
    <property type="match status" value="1"/>
</dbReference>
<evidence type="ECO:0000259" key="1">
    <source>
        <dbReference type="Pfam" id="PF00561"/>
    </source>
</evidence>
<dbReference type="SUPFAM" id="SSF53474">
    <property type="entry name" value="alpha/beta-Hydrolases"/>
    <property type="match status" value="1"/>
</dbReference>
<reference evidence="2 3" key="1">
    <citation type="submission" date="2018-06" db="EMBL/GenBank/DDBJ databases">
        <title>Genomic Encyclopedia of Archaeal and Bacterial Type Strains, Phase II (KMG-II): from individual species to whole genera.</title>
        <authorList>
            <person name="Goeker M."/>
        </authorList>
    </citation>
    <scope>NUCLEOTIDE SEQUENCE [LARGE SCALE GENOMIC DNA]</scope>
    <source>
        <strain evidence="2 3">DSM 24525</strain>
    </source>
</reference>
<organism evidence="2 3">
    <name type="scientific">Humitalea rosea</name>
    <dbReference type="NCBI Taxonomy" id="990373"/>
    <lineage>
        <taxon>Bacteria</taxon>
        <taxon>Pseudomonadati</taxon>
        <taxon>Pseudomonadota</taxon>
        <taxon>Alphaproteobacteria</taxon>
        <taxon>Acetobacterales</taxon>
        <taxon>Roseomonadaceae</taxon>
        <taxon>Humitalea</taxon>
    </lineage>
</organism>
<accession>A0A2W7HWD6</accession>